<dbReference type="EMBL" id="JARKIB010000201">
    <property type="protein sequence ID" value="KAJ7724552.1"/>
    <property type="molecule type" value="Genomic_DNA"/>
</dbReference>
<evidence type="ECO:0000313" key="2">
    <source>
        <dbReference type="Proteomes" id="UP001215598"/>
    </source>
</evidence>
<keyword evidence="2" id="KW-1185">Reference proteome</keyword>
<protein>
    <submittedName>
        <fullName evidence="1">Uncharacterized protein</fullName>
    </submittedName>
</protein>
<gene>
    <name evidence="1" type="ORF">B0H16DRAFT_321218</name>
</gene>
<dbReference type="Proteomes" id="UP001215598">
    <property type="component" value="Unassembled WGS sequence"/>
</dbReference>
<comment type="caution">
    <text evidence="1">The sequence shown here is derived from an EMBL/GenBank/DDBJ whole genome shotgun (WGS) entry which is preliminary data.</text>
</comment>
<proteinExistence type="predicted"/>
<accession>A0AAD7HPH5</accession>
<dbReference type="AlphaFoldDB" id="A0AAD7HPH5"/>
<name>A0AAD7HPH5_9AGAR</name>
<reference evidence="1" key="1">
    <citation type="submission" date="2023-03" db="EMBL/GenBank/DDBJ databases">
        <title>Massive genome expansion in bonnet fungi (Mycena s.s.) driven by repeated elements and novel gene families across ecological guilds.</title>
        <authorList>
            <consortium name="Lawrence Berkeley National Laboratory"/>
            <person name="Harder C.B."/>
            <person name="Miyauchi S."/>
            <person name="Viragh M."/>
            <person name="Kuo A."/>
            <person name="Thoen E."/>
            <person name="Andreopoulos B."/>
            <person name="Lu D."/>
            <person name="Skrede I."/>
            <person name="Drula E."/>
            <person name="Henrissat B."/>
            <person name="Morin E."/>
            <person name="Kohler A."/>
            <person name="Barry K."/>
            <person name="LaButti K."/>
            <person name="Morin E."/>
            <person name="Salamov A."/>
            <person name="Lipzen A."/>
            <person name="Mereny Z."/>
            <person name="Hegedus B."/>
            <person name="Baldrian P."/>
            <person name="Stursova M."/>
            <person name="Weitz H."/>
            <person name="Taylor A."/>
            <person name="Grigoriev I.V."/>
            <person name="Nagy L.G."/>
            <person name="Martin F."/>
            <person name="Kauserud H."/>
        </authorList>
    </citation>
    <scope>NUCLEOTIDE SEQUENCE</scope>
    <source>
        <strain evidence="1">CBHHK182m</strain>
    </source>
</reference>
<organism evidence="1 2">
    <name type="scientific">Mycena metata</name>
    <dbReference type="NCBI Taxonomy" id="1033252"/>
    <lineage>
        <taxon>Eukaryota</taxon>
        <taxon>Fungi</taxon>
        <taxon>Dikarya</taxon>
        <taxon>Basidiomycota</taxon>
        <taxon>Agaricomycotina</taxon>
        <taxon>Agaricomycetes</taxon>
        <taxon>Agaricomycetidae</taxon>
        <taxon>Agaricales</taxon>
        <taxon>Marasmiineae</taxon>
        <taxon>Mycenaceae</taxon>
        <taxon>Mycena</taxon>
    </lineage>
</organism>
<evidence type="ECO:0000313" key="1">
    <source>
        <dbReference type="EMBL" id="KAJ7724552.1"/>
    </source>
</evidence>
<sequence>MTSRPPKNLSLGNRCLPVTGILIQPLRRQRLTPSIRRVLESRGLSERAVHQRGCRRSRGKRLGTWLTPQLFQLQNLRGAQFIFTWSSILHRLEPPPARENTLESKAAHYAKSIHIIGFFPERGFRRLGGNILSRERRIAPPHAPPPSMRMPRTLSQRPRLSILALCATSRNQPGTSTNVIATRQCEFRAV</sequence>